<dbReference type="EMBL" id="QLMD01000001">
    <property type="protein sequence ID" value="RAK01605.1"/>
    <property type="molecule type" value="Genomic_DNA"/>
</dbReference>
<evidence type="ECO:0000313" key="5">
    <source>
        <dbReference type="Proteomes" id="UP000249203"/>
    </source>
</evidence>
<dbReference type="Proteomes" id="UP000249203">
    <property type="component" value="Unassembled WGS sequence"/>
</dbReference>
<feature type="compositionally biased region" description="Polar residues" evidence="1">
    <location>
        <begin position="115"/>
        <end position="128"/>
    </location>
</feature>
<reference evidence="4 6" key="1">
    <citation type="journal article" date="2018" name="Front. Microbiol.">
        <title>Genome-Based Analysis Reveals the Taxonomy and Diversity of the Family Idiomarinaceae.</title>
        <authorList>
            <person name="Liu Y."/>
            <person name="Lai Q."/>
            <person name="Shao Z."/>
        </authorList>
    </citation>
    <scope>NUCLEOTIDE SEQUENCE [LARGE SCALE GENOMIC DNA]</scope>
    <source>
        <strain evidence="4 6">CF12-14</strain>
    </source>
</reference>
<feature type="compositionally biased region" description="Basic and acidic residues" evidence="1">
    <location>
        <begin position="129"/>
        <end position="138"/>
    </location>
</feature>
<evidence type="ECO:0000313" key="6">
    <source>
        <dbReference type="Proteomes" id="UP000287865"/>
    </source>
</evidence>
<dbReference type="PROSITE" id="PS51688">
    <property type="entry name" value="ICA"/>
    <property type="match status" value="1"/>
</dbReference>
<evidence type="ECO:0000256" key="1">
    <source>
        <dbReference type="SAM" id="MobiDB-lite"/>
    </source>
</evidence>
<dbReference type="Proteomes" id="UP000287865">
    <property type="component" value="Unassembled WGS sequence"/>
</dbReference>
<organism evidence="3 5">
    <name type="scientific">Aliidiomarina maris</name>
    <dbReference type="NCBI Taxonomy" id="531312"/>
    <lineage>
        <taxon>Bacteria</taxon>
        <taxon>Pseudomonadati</taxon>
        <taxon>Pseudomonadota</taxon>
        <taxon>Gammaproteobacteria</taxon>
        <taxon>Alteromonadales</taxon>
        <taxon>Idiomarinaceae</taxon>
        <taxon>Aliidiomarina</taxon>
    </lineage>
</organism>
<evidence type="ECO:0000313" key="4">
    <source>
        <dbReference type="EMBL" id="RUO28431.1"/>
    </source>
</evidence>
<gene>
    <name evidence="3" type="ORF">B0I24_101228</name>
    <name evidence="4" type="ORF">CWE07_01090</name>
</gene>
<proteinExistence type="predicted"/>
<feature type="region of interest" description="Disordered" evidence="1">
    <location>
        <begin position="115"/>
        <end position="138"/>
    </location>
</feature>
<dbReference type="EMBL" id="PIPK01000001">
    <property type="protein sequence ID" value="RUO28431.1"/>
    <property type="molecule type" value="Genomic_DNA"/>
</dbReference>
<evidence type="ECO:0000313" key="3">
    <source>
        <dbReference type="EMBL" id="RAK01605.1"/>
    </source>
</evidence>
<comment type="caution">
    <text evidence="3">The sequence shown here is derived from an EMBL/GenBank/DDBJ whole genome shotgun (WGS) entry which is preliminary data.</text>
</comment>
<protein>
    <recommendedName>
        <fullName evidence="2">Peptidase S74 domain-containing protein</fullName>
    </recommendedName>
</protein>
<dbReference type="InterPro" id="IPR030392">
    <property type="entry name" value="S74_ICA"/>
</dbReference>
<dbReference type="AlphaFoldDB" id="A0A327X3Z6"/>
<accession>A0A327X3Z6</accession>
<dbReference type="RefSeq" id="WP_111568086.1">
    <property type="nucleotide sequence ID" value="NZ_PIPK01000001.1"/>
</dbReference>
<name>A0A327X3Z6_9GAMM</name>
<dbReference type="OrthoDB" id="6315383at2"/>
<keyword evidence="6" id="KW-1185">Reference proteome</keyword>
<feature type="domain" description="Peptidase S74" evidence="2">
    <location>
        <begin position="467"/>
        <end position="571"/>
    </location>
</feature>
<reference evidence="3 5" key="2">
    <citation type="submission" date="2018-06" db="EMBL/GenBank/DDBJ databases">
        <title>Genomic Encyclopedia of Type Strains, Phase III (KMG-III): the genomes of soil and plant-associated and newly described type strains.</title>
        <authorList>
            <person name="Whitman W."/>
        </authorList>
    </citation>
    <scope>NUCLEOTIDE SEQUENCE [LARGE SCALE GENOMIC DNA]</scope>
    <source>
        <strain evidence="3 5">CGMCC 1.15366</strain>
    </source>
</reference>
<sequence length="580" mass="63267">MSMIPWLHENPFIPGTVVRAGGMNAKLDGVASAIESIIKHIEERVPQLPANFTGNAVIAEQNVSNAFLYVSPAGNLTVYRLEDFDQKIAEAKQARDDSQQFRSETEQLRNETAQLRNETSQLKQQTSQIRDDAVSDTSSIRDEAIEARNSARDWADDAAASAIEAEELVATIGTGLKFLGFWDASTGQYPTAPVIGSGLWRVEVEGSVGGKEYKVGDSLIYYSDTQSWLRLQTRVEVVSVNGKTGAVIIYADDITDLGNAAKRDVGKDNGNLAEFGLSGLSGHGYGGIPPLVTSIIDEANSAVTTSFTRVGSNQATVFAHPGLRLNIPYATDRRFQIAFPISTSSGSIQYRYEETNGSGFNSVRTLWDSVNTPKPATLDSDQTYTGTKTYSGAIPIRWGNGSSYSEIIGKRGDTEYVLGTGSGQILVLAVRPTNGSNLGRFDVGQTCRAHGNLIADGMVSGATVRGSDPILKDIQFEKLLSLDEIATLRSVVFKWKYGALKGQTSYGVLADEVDKIAPFLIHRMEALYDEDSQGSKKLLVPAHRTVDYDGLNALMCLSLAQHEYQKWYRKLWRALTKVFI</sequence>
<evidence type="ECO:0000259" key="2">
    <source>
        <dbReference type="PROSITE" id="PS51688"/>
    </source>
</evidence>